<comment type="cofactor">
    <cofactor evidence="1">
        <name>Mn(2+)</name>
        <dbReference type="ChEBI" id="CHEBI:29035"/>
    </cofactor>
</comment>
<dbReference type="EC" id="3.5.3.1" evidence="3"/>
<dbReference type="InterPro" id="IPR014033">
    <property type="entry name" value="Arginase"/>
</dbReference>
<dbReference type="AlphaFoldDB" id="A0A645D8H0"/>
<dbReference type="NCBIfam" id="TIGR01229">
    <property type="entry name" value="rocF_arginase"/>
    <property type="match status" value="1"/>
</dbReference>
<proteinExistence type="predicted"/>
<dbReference type="GO" id="GO:0006525">
    <property type="term" value="P:arginine metabolic process"/>
    <property type="evidence" value="ECO:0007669"/>
    <property type="project" value="UniProtKB-KW"/>
</dbReference>
<reference evidence="10" key="1">
    <citation type="submission" date="2019-08" db="EMBL/GenBank/DDBJ databases">
        <authorList>
            <person name="Kucharzyk K."/>
            <person name="Murdoch R.W."/>
            <person name="Higgins S."/>
            <person name="Loffler F."/>
        </authorList>
    </citation>
    <scope>NUCLEOTIDE SEQUENCE</scope>
</reference>
<evidence type="ECO:0000256" key="2">
    <source>
        <dbReference type="ARBA" id="ARBA00005098"/>
    </source>
</evidence>
<dbReference type="PROSITE" id="PS51409">
    <property type="entry name" value="ARGINASE_2"/>
    <property type="match status" value="1"/>
</dbReference>
<dbReference type="InterPro" id="IPR023696">
    <property type="entry name" value="Ureohydrolase_dom_sf"/>
</dbReference>
<evidence type="ECO:0000256" key="4">
    <source>
        <dbReference type="ARBA" id="ARBA00018123"/>
    </source>
</evidence>
<dbReference type="GO" id="GO:0000050">
    <property type="term" value="P:urea cycle"/>
    <property type="evidence" value="ECO:0007669"/>
    <property type="project" value="UniProtKB-UniPathway"/>
</dbReference>
<dbReference type="PANTHER" id="PTHR43782">
    <property type="entry name" value="ARGINASE"/>
    <property type="match status" value="1"/>
</dbReference>
<sequence>MAKAVSVIGVPMWLGQTKFGTSLGPNAIRTAGVTRRLKSLAGDVIDMGNLAIGSREQRSKETNLKNLTPVAMACEKLAKCVAGIIEAGRFPLVLGGDHSIAMGTLAGVAQHCSNLGVIWYDAHADINTAETSPTGNIHGMPLAASMGYGHPTLVKIGGFAGKVKPENVVLIGVRDIDPGEAELIAAKGIKVYTAGDVHRLGITKVINEAIDYLSRCDGIHLSFDLDGIDPVVAPGVGTPVPGGISYQDSIDAVGVLYRSERIVSAEFVEVNSLLDKGDITAAVAADLIGALFGETRQVLSIIEPMTKEYSVKAVNVSS</sequence>
<dbReference type="EMBL" id="VSSQ01034031">
    <property type="protein sequence ID" value="MPM85830.1"/>
    <property type="molecule type" value="Genomic_DNA"/>
</dbReference>
<dbReference type="UniPathway" id="UPA00158">
    <property type="reaction ID" value="UER00270"/>
</dbReference>
<dbReference type="InterPro" id="IPR006035">
    <property type="entry name" value="Ureohydrolase"/>
</dbReference>
<keyword evidence="8" id="KW-0464">Manganese</keyword>
<protein>
    <recommendedName>
        <fullName evidence="4">Arginase</fullName>
        <ecNumber evidence="3">3.5.3.1</ecNumber>
    </recommendedName>
</protein>
<evidence type="ECO:0000256" key="9">
    <source>
        <dbReference type="ARBA" id="ARBA00047391"/>
    </source>
</evidence>
<dbReference type="InterPro" id="IPR020855">
    <property type="entry name" value="Ureohydrolase_Mn_BS"/>
</dbReference>
<dbReference type="Pfam" id="PF00491">
    <property type="entry name" value="Arginase"/>
    <property type="match status" value="1"/>
</dbReference>
<dbReference type="SUPFAM" id="SSF52768">
    <property type="entry name" value="Arginase/deacetylase"/>
    <property type="match status" value="1"/>
</dbReference>
<dbReference type="CDD" id="cd09989">
    <property type="entry name" value="Arginase"/>
    <property type="match status" value="1"/>
</dbReference>
<dbReference type="PROSITE" id="PS01053">
    <property type="entry name" value="ARGINASE_1"/>
    <property type="match status" value="1"/>
</dbReference>
<comment type="caution">
    <text evidence="10">The sequence shown here is derived from an EMBL/GenBank/DDBJ whole genome shotgun (WGS) entry which is preliminary data.</text>
</comment>
<organism evidence="10">
    <name type="scientific">bioreactor metagenome</name>
    <dbReference type="NCBI Taxonomy" id="1076179"/>
    <lineage>
        <taxon>unclassified sequences</taxon>
        <taxon>metagenomes</taxon>
        <taxon>ecological metagenomes</taxon>
    </lineage>
</organism>
<comment type="catalytic activity">
    <reaction evidence="9">
        <text>L-arginine + H2O = urea + L-ornithine</text>
        <dbReference type="Rhea" id="RHEA:20569"/>
        <dbReference type="ChEBI" id="CHEBI:15377"/>
        <dbReference type="ChEBI" id="CHEBI:16199"/>
        <dbReference type="ChEBI" id="CHEBI:32682"/>
        <dbReference type="ChEBI" id="CHEBI:46911"/>
        <dbReference type="EC" id="3.5.3.1"/>
    </reaction>
</comment>
<keyword evidence="6" id="KW-0479">Metal-binding</keyword>
<keyword evidence="5" id="KW-0056">Arginine metabolism</keyword>
<evidence type="ECO:0000313" key="10">
    <source>
        <dbReference type="EMBL" id="MPM85830.1"/>
    </source>
</evidence>
<comment type="pathway">
    <text evidence="2">Nitrogen metabolism; urea cycle; L-ornithine and urea from L-arginine: step 1/1.</text>
</comment>
<dbReference type="GO" id="GO:0030145">
    <property type="term" value="F:manganese ion binding"/>
    <property type="evidence" value="ECO:0007669"/>
    <property type="project" value="TreeGrafter"/>
</dbReference>
<evidence type="ECO:0000256" key="8">
    <source>
        <dbReference type="ARBA" id="ARBA00023211"/>
    </source>
</evidence>
<dbReference type="PRINTS" id="PR00116">
    <property type="entry name" value="ARGINASE"/>
</dbReference>
<evidence type="ECO:0000256" key="5">
    <source>
        <dbReference type="ARBA" id="ARBA00022503"/>
    </source>
</evidence>
<dbReference type="GO" id="GO:0005737">
    <property type="term" value="C:cytoplasm"/>
    <property type="evidence" value="ECO:0007669"/>
    <property type="project" value="TreeGrafter"/>
</dbReference>
<gene>
    <name evidence="10" type="primary">rocF_8</name>
    <name evidence="10" type="ORF">SDC9_132912</name>
</gene>
<dbReference type="FunFam" id="3.40.800.10:FF:000005">
    <property type="entry name" value="Arginase"/>
    <property type="match status" value="1"/>
</dbReference>
<evidence type="ECO:0000256" key="6">
    <source>
        <dbReference type="ARBA" id="ARBA00022723"/>
    </source>
</evidence>
<dbReference type="PANTHER" id="PTHR43782:SF3">
    <property type="entry name" value="ARGINASE"/>
    <property type="match status" value="1"/>
</dbReference>
<dbReference type="GO" id="GO:0004053">
    <property type="term" value="F:arginase activity"/>
    <property type="evidence" value="ECO:0007669"/>
    <property type="project" value="UniProtKB-EC"/>
</dbReference>
<dbReference type="PIRSF" id="PIRSF036979">
    <property type="entry name" value="Arginase"/>
    <property type="match status" value="1"/>
</dbReference>
<dbReference type="Gene3D" id="3.40.800.10">
    <property type="entry name" value="Ureohydrolase domain"/>
    <property type="match status" value="1"/>
</dbReference>
<name>A0A645D8H0_9ZZZZ</name>
<evidence type="ECO:0000256" key="1">
    <source>
        <dbReference type="ARBA" id="ARBA00001936"/>
    </source>
</evidence>
<keyword evidence="7 10" id="KW-0378">Hydrolase</keyword>
<evidence type="ECO:0000256" key="7">
    <source>
        <dbReference type="ARBA" id="ARBA00022801"/>
    </source>
</evidence>
<accession>A0A645D8H0</accession>
<evidence type="ECO:0000256" key="3">
    <source>
        <dbReference type="ARBA" id="ARBA00012168"/>
    </source>
</evidence>